<dbReference type="SUPFAM" id="SSF51735">
    <property type="entry name" value="NAD(P)-binding Rossmann-fold domains"/>
    <property type="match status" value="1"/>
</dbReference>
<keyword evidence="5" id="KW-0560">Oxidoreductase</keyword>
<dbReference type="Gramene" id="CDY58156">
    <property type="protein sequence ID" value="CDY58156"/>
    <property type="gene ID" value="GSBRNA2T00023177001"/>
</dbReference>
<dbReference type="AlphaFoldDB" id="A0A078J5R3"/>
<evidence type="ECO:0000256" key="2">
    <source>
        <dbReference type="ARBA" id="ARBA00008072"/>
    </source>
</evidence>
<comment type="similarity">
    <text evidence="2 7">Belongs to the zinc-containing alcohol dehydrogenase family.</text>
</comment>
<dbReference type="PANTHER" id="PTHR43161:SF9">
    <property type="entry name" value="SORBITOL DEHYDROGENASE"/>
    <property type="match status" value="1"/>
</dbReference>
<dbReference type="Proteomes" id="UP000028999">
    <property type="component" value="Unassembled WGS sequence"/>
</dbReference>
<evidence type="ECO:0000256" key="6">
    <source>
        <dbReference type="ARBA" id="ARBA00023027"/>
    </source>
</evidence>
<reference evidence="10" key="2">
    <citation type="submission" date="2014-06" db="EMBL/GenBank/DDBJ databases">
        <authorList>
            <person name="Genoscope - CEA"/>
        </authorList>
    </citation>
    <scope>NUCLEOTIDE SEQUENCE</scope>
</reference>
<dbReference type="InterPro" id="IPR002328">
    <property type="entry name" value="ADH_Zn_CS"/>
</dbReference>
<proteinExistence type="inferred from homology"/>
<evidence type="ECO:0000256" key="1">
    <source>
        <dbReference type="ARBA" id="ARBA00001947"/>
    </source>
</evidence>
<comment type="cofactor">
    <cofactor evidence="1 7">
        <name>Zn(2+)</name>
        <dbReference type="ChEBI" id="CHEBI:29105"/>
    </cofactor>
</comment>
<dbReference type="EMBL" id="HG994373">
    <property type="protein sequence ID" value="CAF1754412.1"/>
    <property type="molecule type" value="Genomic_DNA"/>
</dbReference>
<dbReference type="CDD" id="cd05285">
    <property type="entry name" value="sorbitol_DH"/>
    <property type="match status" value="1"/>
</dbReference>
<evidence type="ECO:0000259" key="8">
    <source>
        <dbReference type="SMART" id="SM00829"/>
    </source>
</evidence>
<name>A0A078J5R3_BRANA</name>
<dbReference type="PROSITE" id="PS00059">
    <property type="entry name" value="ADH_ZINC"/>
    <property type="match status" value="1"/>
</dbReference>
<dbReference type="PANTHER" id="PTHR43161">
    <property type="entry name" value="SORBITOL DEHYDROGENASE"/>
    <property type="match status" value="1"/>
</dbReference>
<accession>A0A078J5R3</accession>
<dbReference type="OrthoDB" id="256333at2759"/>
<dbReference type="Gene3D" id="3.40.50.720">
    <property type="entry name" value="NAD(P)-binding Rossmann-like Domain"/>
    <property type="match status" value="1"/>
</dbReference>
<dbReference type="InterPro" id="IPR013149">
    <property type="entry name" value="ADH-like_C"/>
</dbReference>
<dbReference type="PaxDb" id="3708-A0A078J5R3"/>
<evidence type="ECO:0000256" key="5">
    <source>
        <dbReference type="ARBA" id="ARBA00023002"/>
    </source>
</evidence>
<protein>
    <submittedName>
        <fullName evidence="9">(rape) hypothetical protein</fullName>
    </submittedName>
    <submittedName>
        <fullName evidence="10">BnaCnng32750D protein</fullName>
    </submittedName>
</protein>
<reference evidence="10 11" key="1">
    <citation type="journal article" date="2014" name="Science">
        <title>Plant genetics. Early allopolyploid evolution in the post-Neolithic Brassica napus oilseed genome.</title>
        <authorList>
            <person name="Chalhoub B."/>
            <person name="Denoeud F."/>
            <person name="Liu S."/>
            <person name="Parkin I.A."/>
            <person name="Tang H."/>
            <person name="Wang X."/>
            <person name="Chiquet J."/>
            <person name="Belcram H."/>
            <person name="Tong C."/>
            <person name="Samans B."/>
            <person name="Correa M."/>
            <person name="Da Silva C."/>
            <person name="Just J."/>
            <person name="Falentin C."/>
            <person name="Koh C.S."/>
            <person name="Le Clainche I."/>
            <person name="Bernard M."/>
            <person name="Bento P."/>
            <person name="Noel B."/>
            <person name="Labadie K."/>
            <person name="Alberti A."/>
            <person name="Charles M."/>
            <person name="Arnaud D."/>
            <person name="Guo H."/>
            <person name="Daviaud C."/>
            <person name="Alamery S."/>
            <person name="Jabbari K."/>
            <person name="Zhao M."/>
            <person name="Edger P.P."/>
            <person name="Chelaifa H."/>
            <person name="Tack D."/>
            <person name="Lassalle G."/>
            <person name="Mestiri I."/>
            <person name="Schnel N."/>
            <person name="Le Paslier M.C."/>
            <person name="Fan G."/>
            <person name="Renault V."/>
            <person name="Bayer P.E."/>
            <person name="Golicz A.A."/>
            <person name="Manoli S."/>
            <person name="Lee T.H."/>
            <person name="Thi V.H."/>
            <person name="Chalabi S."/>
            <person name="Hu Q."/>
            <person name="Fan C."/>
            <person name="Tollenaere R."/>
            <person name="Lu Y."/>
            <person name="Battail C."/>
            <person name="Shen J."/>
            <person name="Sidebottom C.H."/>
            <person name="Wang X."/>
            <person name="Canaguier A."/>
            <person name="Chauveau A."/>
            <person name="Berard A."/>
            <person name="Deniot G."/>
            <person name="Guan M."/>
            <person name="Liu Z."/>
            <person name="Sun F."/>
            <person name="Lim Y.P."/>
            <person name="Lyons E."/>
            <person name="Town C.D."/>
            <person name="Bancroft I."/>
            <person name="Wang X."/>
            <person name="Meng J."/>
            <person name="Ma J."/>
            <person name="Pires J.C."/>
            <person name="King G.J."/>
            <person name="Brunel D."/>
            <person name="Delourme R."/>
            <person name="Renard M."/>
            <person name="Aury J.M."/>
            <person name="Adams K.L."/>
            <person name="Batley J."/>
            <person name="Snowdon R.J."/>
            <person name="Tost J."/>
            <person name="Edwards D."/>
            <person name="Zhou Y."/>
            <person name="Hua W."/>
            <person name="Sharpe A.G."/>
            <person name="Paterson A.H."/>
            <person name="Guan C."/>
            <person name="Wincker P."/>
        </authorList>
    </citation>
    <scope>NUCLEOTIDE SEQUENCE [LARGE SCALE GENOMIC DNA]</scope>
    <source>
        <strain evidence="11">cv. Darmor-bzh</strain>
    </source>
</reference>
<dbReference type="GO" id="GO:0016616">
    <property type="term" value="F:oxidoreductase activity, acting on the CH-OH group of donors, NAD or NADP as acceptor"/>
    <property type="evidence" value="ECO:0007669"/>
    <property type="project" value="InterPro"/>
</dbReference>
<keyword evidence="11" id="KW-1185">Reference proteome</keyword>
<dbReference type="EMBL" id="LK033641">
    <property type="protein sequence ID" value="CDY58156.1"/>
    <property type="molecule type" value="Genomic_DNA"/>
</dbReference>
<dbReference type="InterPro" id="IPR011032">
    <property type="entry name" value="GroES-like_sf"/>
</dbReference>
<dbReference type="Proteomes" id="UP001295469">
    <property type="component" value="Chromosome C09"/>
</dbReference>
<gene>
    <name evidence="10" type="primary">BnaCnng32750D</name>
    <name evidence="9" type="ORF">DARMORV10_C09P41480.1</name>
    <name evidence="10" type="ORF">GSBRNA2T00023177001</name>
</gene>
<dbReference type="InterPro" id="IPR020843">
    <property type="entry name" value="ER"/>
</dbReference>
<dbReference type="Gene3D" id="3.90.180.10">
    <property type="entry name" value="Medium-chain alcohol dehydrogenases, catalytic domain"/>
    <property type="match status" value="1"/>
</dbReference>
<dbReference type="FunFam" id="3.40.50.720:FF:000068">
    <property type="entry name" value="Sorbitol dehydrogenase"/>
    <property type="match status" value="1"/>
</dbReference>
<keyword evidence="4 7" id="KW-0862">Zinc</keyword>
<reference evidence="9" key="3">
    <citation type="submission" date="2021-01" db="EMBL/GenBank/DDBJ databases">
        <authorList>
            <consortium name="Genoscope - CEA"/>
            <person name="William W."/>
        </authorList>
    </citation>
    <scope>NUCLEOTIDE SEQUENCE</scope>
</reference>
<dbReference type="SUPFAM" id="SSF50129">
    <property type="entry name" value="GroES-like"/>
    <property type="match status" value="1"/>
</dbReference>
<dbReference type="Pfam" id="PF08240">
    <property type="entry name" value="ADH_N"/>
    <property type="match status" value="1"/>
</dbReference>
<evidence type="ECO:0000256" key="4">
    <source>
        <dbReference type="ARBA" id="ARBA00022833"/>
    </source>
</evidence>
<dbReference type="OMA" id="FETWYAM"/>
<dbReference type="STRING" id="3708.A0A078J5R3"/>
<evidence type="ECO:0000313" key="9">
    <source>
        <dbReference type="EMBL" id="CAF1754412.1"/>
    </source>
</evidence>
<keyword evidence="3 7" id="KW-0479">Metal-binding</keyword>
<dbReference type="SMR" id="A0A078J5R3"/>
<dbReference type="InterPro" id="IPR036291">
    <property type="entry name" value="NAD(P)-bd_dom_sf"/>
</dbReference>
<dbReference type="SMART" id="SM00829">
    <property type="entry name" value="PKS_ER"/>
    <property type="match status" value="1"/>
</dbReference>
<evidence type="ECO:0000256" key="3">
    <source>
        <dbReference type="ARBA" id="ARBA00022723"/>
    </source>
</evidence>
<organism evidence="10 11">
    <name type="scientific">Brassica napus</name>
    <name type="common">Rape</name>
    <dbReference type="NCBI Taxonomy" id="3708"/>
    <lineage>
        <taxon>Eukaryota</taxon>
        <taxon>Viridiplantae</taxon>
        <taxon>Streptophyta</taxon>
        <taxon>Embryophyta</taxon>
        <taxon>Tracheophyta</taxon>
        <taxon>Spermatophyta</taxon>
        <taxon>Magnoliopsida</taxon>
        <taxon>eudicotyledons</taxon>
        <taxon>Gunneridae</taxon>
        <taxon>Pentapetalae</taxon>
        <taxon>rosids</taxon>
        <taxon>malvids</taxon>
        <taxon>Brassicales</taxon>
        <taxon>Brassicaceae</taxon>
        <taxon>Brassiceae</taxon>
        <taxon>Brassica</taxon>
    </lineage>
</organism>
<evidence type="ECO:0000256" key="7">
    <source>
        <dbReference type="RuleBase" id="RU361277"/>
    </source>
</evidence>
<feature type="domain" description="Enoyl reductase (ER)" evidence="8">
    <location>
        <begin position="25"/>
        <end position="362"/>
    </location>
</feature>
<dbReference type="GO" id="GO:0008270">
    <property type="term" value="F:zinc ion binding"/>
    <property type="evidence" value="ECO:0007669"/>
    <property type="project" value="InterPro"/>
</dbReference>
<evidence type="ECO:0000313" key="10">
    <source>
        <dbReference type="EMBL" id="CDY58156.1"/>
    </source>
</evidence>
<dbReference type="InterPro" id="IPR013154">
    <property type="entry name" value="ADH-like_N"/>
</dbReference>
<evidence type="ECO:0000313" key="11">
    <source>
        <dbReference type="Proteomes" id="UP000028999"/>
    </source>
</evidence>
<sequence length="364" mass="39037">MGKGGMSQGEGSKVEEENMAAWLVGLNTLKIQPFPLPTLGPHDVRVRMKAVGICGSDVHYLKTMRCADFIVKEPMVIGHECAGIIEEVGEGVKHLVVGDRVALEPGISCWRCNLCKEGRYNLCPEMKFFATPPVHGSLANQVVHPADLCFKLPENVSLEEGAMCEPLSVGVHACRRAEVGPETNVLVMGAGPIGLVTMLAARAFGVPKIVIVDVDDNRLSVAKRLGADGIVKVTTSLEDVGSEVEQIKKAIGSNIDVTFDCAGFNKTMSTALAATRCGGKVCLVGMGHGIMTVPLTPAAAREVDVVGVFRYKNTWPLCLEFLTSGKIDVKPLITHRFGFSQKEVEDAFETSARGSNAIKVMFNL</sequence>
<keyword evidence="6" id="KW-0520">NAD</keyword>
<dbReference type="InterPro" id="IPR045306">
    <property type="entry name" value="SDH-like"/>
</dbReference>
<dbReference type="Pfam" id="PF00107">
    <property type="entry name" value="ADH_zinc_N"/>
    <property type="match status" value="1"/>
</dbReference>
<dbReference type="KEGG" id="bna:106347637"/>